<feature type="coiled-coil region" evidence="1">
    <location>
        <begin position="41"/>
        <end position="85"/>
    </location>
</feature>
<dbReference type="AlphaFoldDB" id="A0AA36A206"/>
<evidence type="ECO:0000313" key="3">
    <source>
        <dbReference type="Proteomes" id="UP001177003"/>
    </source>
</evidence>
<dbReference type="EMBL" id="OX465085">
    <property type="protein sequence ID" value="CAI9302449.1"/>
    <property type="molecule type" value="Genomic_DNA"/>
</dbReference>
<dbReference type="Proteomes" id="UP001177003">
    <property type="component" value="Chromosome 9"/>
</dbReference>
<feature type="coiled-coil region" evidence="1">
    <location>
        <begin position="134"/>
        <end position="174"/>
    </location>
</feature>
<evidence type="ECO:0000313" key="2">
    <source>
        <dbReference type="EMBL" id="CAI9302449.1"/>
    </source>
</evidence>
<sequence>MSKILKGFRYSLKAIKDALSSLRANIKLENIDLNLSITPRLTKLQNDLAAENKIMDALAEQRQKTKVLNEKMKNASTTIQNLEEDKLFFKSHPGCFRKRGFFETRGRRGEILKRASDPKDNEASGFGKGKVVSKEDIEENVVMTELEKEARERRDKELDELDALRQKVDAKEADIKNTKPILENQKSLFPAWSLERIQKEAIDDLNLYWLEPTTSFNTNNDVECQLDLPITPRVFLFQRFKKIKKIINLQ</sequence>
<evidence type="ECO:0000256" key="1">
    <source>
        <dbReference type="SAM" id="Coils"/>
    </source>
</evidence>
<accession>A0AA36A206</accession>
<protein>
    <submittedName>
        <fullName evidence="2">Uncharacterized protein</fullName>
    </submittedName>
</protein>
<gene>
    <name evidence="2" type="ORF">LSALG_LOCUS40937</name>
</gene>
<keyword evidence="1" id="KW-0175">Coiled coil</keyword>
<keyword evidence="3" id="KW-1185">Reference proteome</keyword>
<reference evidence="2" key="1">
    <citation type="submission" date="2023-04" db="EMBL/GenBank/DDBJ databases">
        <authorList>
            <person name="Vijverberg K."/>
            <person name="Xiong W."/>
            <person name="Schranz E."/>
        </authorList>
    </citation>
    <scope>NUCLEOTIDE SEQUENCE</scope>
</reference>
<organism evidence="2 3">
    <name type="scientific">Lactuca saligna</name>
    <name type="common">Willowleaf lettuce</name>
    <dbReference type="NCBI Taxonomy" id="75948"/>
    <lineage>
        <taxon>Eukaryota</taxon>
        <taxon>Viridiplantae</taxon>
        <taxon>Streptophyta</taxon>
        <taxon>Embryophyta</taxon>
        <taxon>Tracheophyta</taxon>
        <taxon>Spermatophyta</taxon>
        <taxon>Magnoliopsida</taxon>
        <taxon>eudicotyledons</taxon>
        <taxon>Gunneridae</taxon>
        <taxon>Pentapetalae</taxon>
        <taxon>asterids</taxon>
        <taxon>campanulids</taxon>
        <taxon>Asterales</taxon>
        <taxon>Asteraceae</taxon>
        <taxon>Cichorioideae</taxon>
        <taxon>Cichorieae</taxon>
        <taxon>Lactucinae</taxon>
        <taxon>Lactuca</taxon>
    </lineage>
</organism>
<proteinExistence type="predicted"/>
<name>A0AA36A206_LACSI</name>